<dbReference type="PANTHER" id="PTHR30582">
    <property type="entry name" value="L,D-TRANSPEPTIDASE"/>
    <property type="match status" value="1"/>
</dbReference>
<evidence type="ECO:0000259" key="7">
    <source>
        <dbReference type="PROSITE" id="PS52029"/>
    </source>
</evidence>
<dbReference type="GO" id="GO:0016740">
    <property type="term" value="F:transferase activity"/>
    <property type="evidence" value="ECO:0007669"/>
    <property type="project" value="UniProtKB-KW"/>
</dbReference>
<proteinExistence type="predicted"/>
<comment type="caution">
    <text evidence="8">The sequence shown here is derived from an EMBL/GenBank/DDBJ whole genome shotgun (WGS) entry which is preliminary data.</text>
</comment>
<dbReference type="InterPro" id="IPR038063">
    <property type="entry name" value="Transpep_catalytic_dom"/>
</dbReference>
<feature type="active site" description="Nucleophile" evidence="6">
    <location>
        <position position="95"/>
    </location>
</feature>
<keyword evidence="3 6" id="KW-0133">Cell shape</keyword>
<evidence type="ECO:0000256" key="3">
    <source>
        <dbReference type="ARBA" id="ARBA00022960"/>
    </source>
</evidence>
<dbReference type="OrthoDB" id="177750at2"/>
<dbReference type="Proteomes" id="UP000215694">
    <property type="component" value="Unassembled WGS sequence"/>
</dbReference>
<gene>
    <name evidence="8" type="ORF">CHL78_001075</name>
</gene>
<dbReference type="SUPFAM" id="SSF141523">
    <property type="entry name" value="L,D-transpeptidase catalytic domain-like"/>
    <property type="match status" value="1"/>
</dbReference>
<evidence type="ECO:0000256" key="6">
    <source>
        <dbReference type="PROSITE-ProRule" id="PRU01373"/>
    </source>
</evidence>
<name>A0A371J972_9FIRM</name>
<dbReference type="GO" id="GO:0005576">
    <property type="term" value="C:extracellular region"/>
    <property type="evidence" value="ECO:0007669"/>
    <property type="project" value="TreeGrafter"/>
</dbReference>
<dbReference type="InterPro" id="IPR005490">
    <property type="entry name" value="LD_TPept_cat_dom"/>
</dbReference>
<dbReference type="PROSITE" id="PS52029">
    <property type="entry name" value="LD_TPASE"/>
    <property type="match status" value="1"/>
</dbReference>
<evidence type="ECO:0000256" key="1">
    <source>
        <dbReference type="ARBA" id="ARBA00004752"/>
    </source>
</evidence>
<dbReference type="GO" id="GO:0071972">
    <property type="term" value="F:peptidoglycan L,D-transpeptidase activity"/>
    <property type="evidence" value="ECO:0007669"/>
    <property type="project" value="TreeGrafter"/>
</dbReference>
<accession>A0A371J972</accession>
<evidence type="ECO:0000256" key="2">
    <source>
        <dbReference type="ARBA" id="ARBA00022679"/>
    </source>
</evidence>
<dbReference type="Pfam" id="PF03734">
    <property type="entry name" value="YkuD"/>
    <property type="match status" value="1"/>
</dbReference>
<keyword evidence="2" id="KW-0808">Transferase</keyword>
<dbReference type="UniPathway" id="UPA00219"/>
<feature type="active site" description="Proton donor/acceptor" evidence="6">
    <location>
        <position position="71"/>
    </location>
</feature>
<protein>
    <submittedName>
        <fullName evidence="8">Murein L,D-transpeptidase</fullName>
    </submittedName>
</protein>
<dbReference type="InterPro" id="IPR050979">
    <property type="entry name" value="LD-transpeptidase"/>
</dbReference>
<keyword evidence="4 6" id="KW-0573">Peptidoglycan synthesis</keyword>
<dbReference type="AlphaFoldDB" id="A0A371J972"/>
<evidence type="ECO:0000313" key="9">
    <source>
        <dbReference type="Proteomes" id="UP000215694"/>
    </source>
</evidence>
<keyword evidence="9" id="KW-1185">Reference proteome</keyword>
<keyword evidence="5 6" id="KW-0961">Cell wall biogenesis/degradation</keyword>
<dbReference type="GO" id="GO:0008360">
    <property type="term" value="P:regulation of cell shape"/>
    <property type="evidence" value="ECO:0007669"/>
    <property type="project" value="UniProtKB-UniRule"/>
</dbReference>
<reference evidence="8 9" key="1">
    <citation type="journal article" date="2017" name="Genome Announc.">
        <title>Draft Genome Sequence of Romboutsia weinsteinii sp. nov. Strain CCRI-19649(T) Isolated from Surface Water.</title>
        <authorList>
            <person name="Maheux A.F."/>
            <person name="Boudreau D.K."/>
            <person name="Berube E."/>
            <person name="Boissinot M."/>
            <person name="Cantin P."/>
            <person name="Raymond F."/>
            <person name="Corbeil J."/>
            <person name="Omar R.F."/>
            <person name="Bergeron M.G."/>
        </authorList>
    </citation>
    <scope>NUCLEOTIDE SEQUENCE [LARGE SCALE GENOMIC DNA]</scope>
    <source>
        <strain evidence="8 9">CCRI-19649</strain>
    </source>
</reference>
<evidence type="ECO:0000256" key="4">
    <source>
        <dbReference type="ARBA" id="ARBA00022984"/>
    </source>
</evidence>
<evidence type="ECO:0000313" key="8">
    <source>
        <dbReference type="EMBL" id="RDY29322.1"/>
    </source>
</evidence>
<dbReference type="GO" id="GO:0018104">
    <property type="term" value="P:peptidoglycan-protein cross-linking"/>
    <property type="evidence" value="ECO:0007669"/>
    <property type="project" value="TreeGrafter"/>
</dbReference>
<dbReference type="Gene3D" id="2.40.440.10">
    <property type="entry name" value="L,D-transpeptidase catalytic domain-like"/>
    <property type="match status" value="1"/>
</dbReference>
<dbReference type="PANTHER" id="PTHR30582:SF2">
    <property type="entry name" value="L,D-TRANSPEPTIDASE YCIB-RELATED"/>
    <property type="match status" value="1"/>
</dbReference>
<feature type="domain" description="L,D-TPase catalytic" evidence="7">
    <location>
        <begin position="1"/>
        <end position="119"/>
    </location>
</feature>
<organism evidence="8 9">
    <name type="scientific">Romboutsia weinsteinii</name>
    <dbReference type="NCBI Taxonomy" id="2020949"/>
    <lineage>
        <taxon>Bacteria</taxon>
        <taxon>Bacillati</taxon>
        <taxon>Bacillota</taxon>
        <taxon>Clostridia</taxon>
        <taxon>Peptostreptococcales</taxon>
        <taxon>Peptostreptococcaceae</taxon>
        <taxon>Romboutsia</taxon>
    </lineage>
</organism>
<comment type="pathway">
    <text evidence="1 6">Cell wall biogenesis; peptidoglycan biosynthesis.</text>
</comment>
<dbReference type="GO" id="GO:0071555">
    <property type="term" value="P:cell wall organization"/>
    <property type="evidence" value="ECO:0007669"/>
    <property type="project" value="UniProtKB-UniRule"/>
</dbReference>
<dbReference type="RefSeq" id="WP_094368014.1">
    <property type="nucleotide sequence ID" value="NZ_NOJY02000002.1"/>
</dbReference>
<evidence type="ECO:0000256" key="5">
    <source>
        <dbReference type="ARBA" id="ARBA00023316"/>
    </source>
</evidence>
<dbReference type="CDD" id="cd16913">
    <property type="entry name" value="YkuD_like"/>
    <property type="match status" value="1"/>
</dbReference>
<sequence length="119" mass="13316">MITSTNGRFTSIYINKDNRWEMLYKWACTVGKPSTPTPKGVFSVGIKYPAIGDENTSVKYATNIVNDYYYHSILYDAKGLYIKDSRLGVAISHGCVRLATGNAQWIYDNVPEGSTIVIH</sequence>
<dbReference type="EMBL" id="NOJY02000002">
    <property type="protein sequence ID" value="RDY29322.1"/>
    <property type="molecule type" value="Genomic_DNA"/>
</dbReference>